<dbReference type="KEGG" id="psyt:DSAG12_00640"/>
<reference evidence="1 2" key="1">
    <citation type="journal article" date="2020" name="Nature">
        <title>Isolation of an archaeon at the prokaryote-eukaryote interface.</title>
        <authorList>
            <person name="Imachi H."/>
            <person name="Nobu M.K."/>
            <person name="Nakahara N."/>
            <person name="Morono Y."/>
            <person name="Ogawara M."/>
            <person name="Takaki Y."/>
            <person name="Takano Y."/>
            <person name="Uematsu K."/>
            <person name="Ikuta T."/>
            <person name="Ito M."/>
            <person name="Matsui Y."/>
            <person name="Miyazaki M."/>
            <person name="Murata K."/>
            <person name="Saito Y."/>
            <person name="Sakai S."/>
            <person name="Song C."/>
            <person name="Tasumi E."/>
            <person name="Yamanaka Y."/>
            <person name="Yamaguchi T."/>
            <person name="Kamagata Y."/>
            <person name="Tamaki H."/>
            <person name="Takai K."/>
        </authorList>
    </citation>
    <scope>NUCLEOTIDE SEQUENCE [LARGE SCALE GENOMIC DNA]</scope>
    <source>
        <strain evidence="1 2">MK-D1</strain>
    </source>
</reference>
<reference evidence="1 2" key="2">
    <citation type="journal article" date="2024" name="Int. J. Syst. Evol. Microbiol.">
        <title>Promethearchaeum syntrophicum gen. nov., sp. nov., an anaerobic, obligately syntrophic archaeon, the first isolate of the lineage 'Asgard' archaea, and proposal of the new archaeal phylum Promethearchaeota phyl. nov. and kingdom Promethearchaeati regn. nov.</title>
        <authorList>
            <person name="Imachi H."/>
            <person name="Nobu M.K."/>
            <person name="Kato S."/>
            <person name="Takaki Y."/>
            <person name="Miyazaki M."/>
            <person name="Miyata M."/>
            <person name="Ogawara M."/>
            <person name="Saito Y."/>
            <person name="Sakai S."/>
            <person name="Tahara Y.O."/>
            <person name="Takano Y."/>
            <person name="Tasumi E."/>
            <person name="Uematsu K."/>
            <person name="Yoshimura T."/>
            <person name="Itoh T."/>
            <person name="Ohkuma M."/>
            <person name="Takai K."/>
        </authorList>
    </citation>
    <scope>NUCLEOTIDE SEQUENCE [LARGE SCALE GENOMIC DNA]</scope>
    <source>
        <strain evidence="1 2">MK-D1</strain>
    </source>
</reference>
<organism evidence="1 2">
    <name type="scientific">Promethearchaeum syntrophicum</name>
    <dbReference type="NCBI Taxonomy" id="2594042"/>
    <lineage>
        <taxon>Archaea</taxon>
        <taxon>Promethearchaeati</taxon>
        <taxon>Promethearchaeota</taxon>
        <taxon>Promethearchaeia</taxon>
        <taxon>Promethearchaeales</taxon>
        <taxon>Promethearchaeaceae</taxon>
        <taxon>Promethearchaeum</taxon>
    </lineage>
</organism>
<keyword evidence="2" id="KW-1185">Reference proteome</keyword>
<evidence type="ECO:0000313" key="1">
    <source>
        <dbReference type="EMBL" id="QEE14823.2"/>
    </source>
</evidence>
<sequence length="230" mass="26013">MRNTDSNHSKVSVEIKCSIEGDLSNLILIFSLDKGNTWYSVDMVKTDLIYTVTLPDISKGTIILYSFKAVGYDGEEFIEDNNGMYYSQIAGQDDIEYKSKETLNQSAPLPDLNESGFLNTEIVNFPSEFADVSEKRNDLQDTNLIDSEEKEIIRPIIPYNPFSPEDGDIGETLNTFQSFSKIIGAKKTNPPVKRRSFIKRAQIINKKRCSKCKANLKVDWRICPICGTKT</sequence>
<dbReference type="EMBL" id="CP042905">
    <property type="protein sequence ID" value="QEE14823.2"/>
    <property type="molecule type" value="Genomic_DNA"/>
</dbReference>
<accession>A0A5B9D756</accession>
<proteinExistence type="predicted"/>
<gene>
    <name evidence="1" type="ORF">DSAG12_00640</name>
</gene>
<protein>
    <submittedName>
        <fullName evidence="1">Zinc ribbon domain-containing protein</fullName>
    </submittedName>
</protein>
<name>A0A5B9D756_9ARCH</name>
<dbReference type="AlphaFoldDB" id="A0A5B9D756"/>
<evidence type="ECO:0000313" key="2">
    <source>
        <dbReference type="Proteomes" id="UP000321408"/>
    </source>
</evidence>
<dbReference type="Proteomes" id="UP000321408">
    <property type="component" value="Chromosome"/>
</dbReference>